<keyword evidence="2" id="KW-0732">Signal</keyword>
<reference evidence="3 4" key="1">
    <citation type="submission" date="2023-03" db="EMBL/GenBank/DDBJ databases">
        <title>Genome insight into feeding habits of ladybird beetles.</title>
        <authorList>
            <person name="Li H.-S."/>
            <person name="Huang Y.-H."/>
            <person name="Pang H."/>
        </authorList>
    </citation>
    <scope>NUCLEOTIDE SEQUENCE [LARGE SCALE GENOMIC DNA]</scope>
    <source>
        <strain evidence="3">SYSU_2023b</strain>
        <tissue evidence="3">Whole body</tissue>
    </source>
</reference>
<keyword evidence="4" id="KW-1185">Reference proteome</keyword>
<accession>A0AAW1TX32</accession>
<feature type="chain" id="PRO_5043867269" description="Protein unzipped" evidence="2">
    <location>
        <begin position="23"/>
        <end position="479"/>
    </location>
</feature>
<name>A0AAW1TX32_9CUCU</name>
<feature type="compositionally biased region" description="Polar residues" evidence="1">
    <location>
        <begin position="438"/>
        <end position="450"/>
    </location>
</feature>
<evidence type="ECO:0000256" key="2">
    <source>
        <dbReference type="SAM" id="SignalP"/>
    </source>
</evidence>
<dbReference type="PANTHER" id="PTHR31649">
    <property type="entry name" value="AGAP009604-PA"/>
    <property type="match status" value="1"/>
</dbReference>
<organism evidence="3 4">
    <name type="scientific">Henosepilachna vigintioctopunctata</name>
    <dbReference type="NCBI Taxonomy" id="420089"/>
    <lineage>
        <taxon>Eukaryota</taxon>
        <taxon>Metazoa</taxon>
        <taxon>Ecdysozoa</taxon>
        <taxon>Arthropoda</taxon>
        <taxon>Hexapoda</taxon>
        <taxon>Insecta</taxon>
        <taxon>Pterygota</taxon>
        <taxon>Neoptera</taxon>
        <taxon>Endopterygota</taxon>
        <taxon>Coleoptera</taxon>
        <taxon>Polyphaga</taxon>
        <taxon>Cucujiformia</taxon>
        <taxon>Coccinelloidea</taxon>
        <taxon>Coccinellidae</taxon>
        <taxon>Epilachninae</taxon>
        <taxon>Epilachnini</taxon>
        <taxon>Henosepilachna</taxon>
    </lineage>
</organism>
<dbReference type="PANTHER" id="PTHR31649:SF11">
    <property type="entry name" value="PROTEIN UNZIPPED"/>
    <property type="match status" value="1"/>
</dbReference>
<proteinExistence type="predicted"/>
<dbReference type="AlphaFoldDB" id="A0AAW1TX32"/>
<gene>
    <name evidence="3" type="ORF">WA026_020301</name>
</gene>
<evidence type="ECO:0000313" key="4">
    <source>
        <dbReference type="Proteomes" id="UP001431783"/>
    </source>
</evidence>
<dbReference type="InterPro" id="IPR006616">
    <property type="entry name" value="DM9_repeat"/>
</dbReference>
<dbReference type="Proteomes" id="UP001431783">
    <property type="component" value="Unassembled WGS sequence"/>
</dbReference>
<evidence type="ECO:0000313" key="3">
    <source>
        <dbReference type="EMBL" id="KAK9872949.1"/>
    </source>
</evidence>
<evidence type="ECO:0000256" key="1">
    <source>
        <dbReference type="SAM" id="MobiDB-lite"/>
    </source>
</evidence>
<feature type="region of interest" description="Disordered" evidence="1">
    <location>
        <begin position="420"/>
        <end position="453"/>
    </location>
</feature>
<sequence length="479" mass="54139">MHGTLRATWVYFLLATVRKVYSEPQVYILSENLEQVVTSSTLQWISYNDHVEALLRNAVVAAYQIKEVDNSTGDVPKSSEAIFKVPVYVCRAKVAALWVPGQFRNNEKVCIVSLYRKVSEEKNFEILINKEKRSRLSWAQKSKYTITPQGSVEGGEKVYIARRTVKYHHKEGALTHTVGNFNPSENLGVFSLVDQNNKELKYEDGEILVEQEPIRYEFKHTKFNKIKSKHIHSPKILGTTILKNEEQDVQRVDTVLSFNYTHYMNWGKEHGLLIALPFSVDLPNGTKFSGKWGIPESVDKTEVVPIERYLEEGTAVNVTLKGNYTESDIPYVATVTAFYKDNESLDSILRDSLLKKHMTGVVIEYSPVYFLGNNTLVPTTTTTARTTSITTQTTQTQTITVKVPNTDDIYLVDEKSEKPISNSVVPNELPSNELPPDSSGNTNDNTVQQLTKKDERSIGSKISITYILLILTSLVMQIT</sequence>
<comment type="caution">
    <text evidence="3">The sequence shown here is derived from an EMBL/GenBank/DDBJ whole genome shotgun (WGS) entry which is preliminary data.</text>
</comment>
<evidence type="ECO:0008006" key="5">
    <source>
        <dbReference type="Google" id="ProtNLM"/>
    </source>
</evidence>
<feature type="signal peptide" evidence="2">
    <location>
        <begin position="1"/>
        <end position="22"/>
    </location>
</feature>
<dbReference type="EMBL" id="JARQZJ010000014">
    <property type="protein sequence ID" value="KAK9872949.1"/>
    <property type="molecule type" value="Genomic_DNA"/>
</dbReference>
<protein>
    <recommendedName>
        <fullName evidence="5">Protein unzipped</fullName>
    </recommendedName>
</protein>
<dbReference type="Pfam" id="PF11901">
    <property type="entry name" value="DM9"/>
    <property type="match status" value="1"/>
</dbReference>